<feature type="domain" description="Aromatic amino acid beta-eliminating lyase/threonine aldolase" evidence="4">
    <location>
        <begin position="9"/>
        <end position="293"/>
    </location>
</feature>
<organism evidence="5 6">
    <name type="scientific">Chilo suppressalis</name>
    <name type="common">Asiatic rice borer moth</name>
    <dbReference type="NCBI Taxonomy" id="168631"/>
    <lineage>
        <taxon>Eukaryota</taxon>
        <taxon>Metazoa</taxon>
        <taxon>Ecdysozoa</taxon>
        <taxon>Arthropoda</taxon>
        <taxon>Hexapoda</taxon>
        <taxon>Insecta</taxon>
        <taxon>Pterygota</taxon>
        <taxon>Neoptera</taxon>
        <taxon>Endopterygota</taxon>
        <taxon>Lepidoptera</taxon>
        <taxon>Glossata</taxon>
        <taxon>Ditrysia</taxon>
        <taxon>Pyraloidea</taxon>
        <taxon>Crambidae</taxon>
        <taxon>Crambinae</taxon>
        <taxon>Chilo</taxon>
    </lineage>
</organism>
<dbReference type="PANTHER" id="PTHR48097:SF9">
    <property type="entry name" value="L-THREONINE ALDOLASE"/>
    <property type="match status" value="1"/>
</dbReference>
<evidence type="ECO:0000259" key="4">
    <source>
        <dbReference type="Pfam" id="PF01212"/>
    </source>
</evidence>
<dbReference type="InterPro" id="IPR015421">
    <property type="entry name" value="PyrdxlP-dep_Trfase_major"/>
</dbReference>
<dbReference type="Gene3D" id="3.40.640.10">
    <property type="entry name" value="Type I PLP-dependent aspartate aminotransferase-like (Major domain)"/>
    <property type="match status" value="1"/>
</dbReference>
<dbReference type="InterPro" id="IPR001597">
    <property type="entry name" value="ArAA_b-elim_lyase/Thr_aldolase"/>
</dbReference>
<dbReference type="Proteomes" id="UP001153292">
    <property type="component" value="Chromosome 10"/>
</dbReference>
<dbReference type="InterPro" id="IPR015424">
    <property type="entry name" value="PyrdxlP-dep_Trfase"/>
</dbReference>
<evidence type="ECO:0000256" key="3">
    <source>
        <dbReference type="ARBA" id="ARBA00022898"/>
    </source>
</evidence>
<name>A0ABN8AYP0_CHISP</name>
<dbReference type="Gene3D" id="3.90.1150.10">
    <property type="entry name" value="Aspartate Aminotransferase, domain 1"/>
    <property type="match status" value="1"/>
</dbReference>
<keyword evidence="3" id="KW-0663">Pyridoxal phosphate</keyword>
<reference evidence="5" key="1">
    <citation type="submission" date="2021-12" db="EMBL/GenBank/DDBJ databases">
        <authorList>
            <person name="King R."/>
        </authorList>
    </citation>
    <scope>NUCLEOTIDE SEQUENCE</scope>
</reference>
<dbReference type="EMBL" id="OU963903">
    <property type="protein sequence ID" value="CAH0397986.1"/>
    <property type="molecule type" value="Genomic_DNA"/>
</dbReference>
<evidence type="ECO:0000313" key="5">
    <source>
        <dbReference type="EMBL" id="CAH0397986.1"/>
    </source>
</evidence>
<comment type="cofactor">
    <cofactor evidence="1">
        <name>pyridoxal 5'-phosphate</name>
        <dbReference type="ChEBI" id="CHEBI:597326"/>
    </cofactor>
</comment>
<gene>
    <name evidence="5" type="ORF">CHILSU_LOCUS1090</name>
</gene>
<dbReference type="InterPro" id="IPR023603">
    <property type="entry name" value="Low_specificity_L-TA-like"/>
</dbReference>
<protein>
    <recommendedName>
        <fullName evidence="4">Aromatic amino acid beta-eliminating lyase/threonine aldolase domain-containing protein</fullName>
    </recommendedName>
</protein>
<evidence type="ECO:0000256" key="1">
    <source>
        <dbReference type="ARBA" id="ARBA00001933"/>
    </source>
</evidence>
<dbReference type="NCBIfam" id="NF041359">
    <property type="entry name" value="GntG_guanitoxin"/>
    <property type="match status" value="1"/>
</dbReference>
<evidence type="ECO:0000256" key="2">
    <source>
        <dbReference type="ARBA" id="ARBA00006966"/>
    </source>
</evidence>
<dbReference type="InterPro" id="IPR015422">
    <property type="entry name" value="PyrdxlP-dep_Trfase_small"/>
</dbReference>
<keyword evidence="6" id="KW-1185">Reference proteome</keyword>
<proteinExistence type="inferred from homology"/>
<dbReference type="PANTHER" id="PTHR48097">
    <property type="entry name" value="L-THREONINE ALDOLASE-RELATED"/>
    <property type="match status" value="1"/>
</dbReference>
<evidence type="ECO:0000313" key="6">
    <source>
        <dbReference type="Proteomes" id="UP001153292"/>
    </source>
</evidence>
<accession>A0ABN8AYP0</accession>
<sequence>MATNSIVVDLRSDTVTKPCQAMKDAMSSASVGDDVYGEDPTVNRLQTEVALLLGKESSLFVPSGTMANLIAAMVHCNKRSAEMLCGDLSHVFKREGGISHLVGVQVSALKNCSDGTFKLDDFEKHIRGADIQEPITMMVSIENTHSYCGGKVLPLQWIENLAQVSRKHGVAVHMDGARLFNASEYLREDPARLVRDCDSVSFCFSKGLGAPVGSILAGTRRFIDQARRFRKMLGGGMRQAGVIAAAALVSLEQSVPSLDADHRRAQYLAKEIQKLKLPICTVDTINQHTNIVHVNISDKTNITSEKIVDRLYTVSQSETNGDCKTSEGLCIVVRGSAKPDSKTLRFVLHHDINDADLKLAVKKVCFVLTEMDKNK</sequence>
<comment type="similarity">
    <text evidence="2">Belongs to the threonine aldolase family.</text>
</comment>
<dbReference type="PIRSF" id="PIRSF017617">
    <property type="entry name" value="Thr_aldolase"/>
    <property type="match status" value="1"/>
</dbReference>
<dbReference type="SUPFAM" id="SSF53383">
    <property type="entry name" value="PLP-dependent transferases"/>
    <property type="match status" value="1"/>
</dbReference>
<dbReference type="Pfam" id="PF01212">
    <property type="entry name" value="Beta_elim_lyase"/>
    <property type="match status" value="1"/>
</dbReference>